<dbReference type="Proteomes" id="UP000004949">
    <property type="component" value="Unassembled WGS sequence"/>
</dbReference>
<accession>G6XJW8</accession>
<reference evidence="1 2" key="1">
    <citation type="submission" date="2011-10" db="EMBL/GenBank/DDBJ databases">
        <title>Genome sequence of Gluconobacter morbifer G707, isolated from Drosophila gut.</title>
        <authorList>
            <person name="Lee W.-J."/>
            <person name="Kim E.-K."/>
        </authorList>
    </citation>
    <scope>NUCLEOTIDE SEQUENCE [LARGE SCALE GENOMIC DNA]</scope>
    <source>
        <strain evidence="1 2">G707</strain>
    </source>
</reference>
<proteinExistence type="predicted"/>
<sequence>MIGRFFPALFLLVFTMGQTAFGEDRGGDRMVVRGYRSEQVDRTVREVLTPPPGHQVPRWNMPVCTEFKGLDAPTEQQFRQHMTATFSRFGVTAKFSCRFSHLMVFVTTQATPLVDRILKRDPSLMQGLDTDPRFWTNGDRPSKEIIAALRRDYPVRWFADVGVEDAYGVPPMIVPGGSGVVYLSQPLNTTFLDPETREDLKYMVVIVDLSKMAGASWSSIFSYVEMVALLDPVLKDYDSRDTVLGAFIHNRQVQSGPFTLTPMDDAIIHAVYTMDLNEEARTTRELVTGSVTRTLIR</sequence>
<dbReference type="AlphaFoldDB" id="G6XJW8"/>
<dbReference type="PATRIC" id="fig|1088869.3.peg.1692"/>
<organism evidence="1 2">
    <name type="scientific">Gluconobacter morbifer G707</name>
    <dbReference type="NCBI Taxonomy" id="1088869"/>
    <lineage>
        <taxon>Bacteria</taxon>
        <taxon>Pseudomonadati</taxon>
        <taxon>Pseudomonadota</taxon>
        <taxon>Alphaproteobacteria</taxon>
        <taxon>Acetobacterales</taxon>
        <taxon>Acetobacteraceae</taxon>
        <taxon>Gluconobacter</taxon>
    </lineage>
</organism>
<dbReference type="RefSeq" id="WP_008851844.1">
    <property type="nucleotide sequence ID" value="NZ_AGQV01000005.1"/>
</dbReference>
<protein>
    <submittedName>
        <fullName evidence="1">Uncharacterized protein</fullName>
    </submittedName>
</protein>
<dbReference type="STRING" id="1088869.GMO_16970"/>
<comment type="caution">
    <text evidence="1">The sequence shown here is derived from an EMBL/GenBank/DDBJ whole genome shotgun (WGS) entry which is preliminary data.</text>
</comment>
<name>G6XJW8_9PROT</name>
<dbReference type="eggNOG" id="ENOG5033MTT">
    <property type="taxonomic scope" value="Bacteria"/>
</dbReference>
<evidence type="ECO:0000313" key="2">
    <source>
        <dbReference type="Proteomes" id="UP000004949"/>
    </source>
</evidence>
<gene>
    <name evidence="1" type="ORF">GMO_16970</name>
</gene>
<keyword evidence="2" id="KW-1185">Reference proteome</keyword>
<dbReference type="OrthoDB" id="7218943at2"/>
<evidence type="ECO:0000313" key="1">
    <source>
        <dbReference type="EMBL" id="EHH67930.1"/>
    </source>
</evidence>
<dbReference type="EMBL" id="AGQV01000005">
    <property type="protein sequence ID" value="EHH67930.1"/>
    <property type="molecule type" value="Genomic_DNA"/>
</dbReference>